<organism evidence="3 4">
    <name type="scientific">Mycoplasma capricolum subsp. capripneumoniae 87001</name>
    <dbReference type="NCBI Taxonomy" id="1124992"/>
    <lineage>
        <taxon>Bacteria</taxon>
        <taxon>Bacillati</taxon>
        <taxon>Mycoplasmatota</taxon>
        <taxon>Mollicutes</taxon>
        <taxon>Mycoplasmataceae</taxon>
        <taxon>Mycoplasma</taxon>
    </lineage>
</organism>
<keyword evidence="4" id="KW-1185">Reference proteome</keyword>
<keyword evidence="2" id="KW-0472">Membrane</keyword>
<feature type="region of interest" description="Disordered" evidence="1">
    <location>
        <begin position="1"/>
        <end position="76"/>
    </location>
</feature>
<dbReference type="Proteomes" id="UP000031910">
    <property type="component" value="Chromosome"/>
</dbReference>
<dbReference type="AlphaFoldDB" id="A0A9N7B0R3"/>
<name>A0A9N7B0R3_MYCCC</name>
<proteinExistence type="predicted"/>
<dbReference type="KEGG" id="mcai:MCCG_0482"/>
<keyword evidence="2" id="KW-0812">Transmembrane</keyword>
<accession>A0A9N7B0R3</accession>
<feature type="transmembrane region" description="Helical" evidence="2">
    <location>
        <begin position="77"/>
        <end position="100"/>
    </location>
</feature>
<protein>
    <submittedName>
        <fullName evidence="3">Uncharacterized protein</fullName>
    </submittedName>
</protein>
<keyword evidence="2" id="KW-1133">Transmembrane helix</keyword>
<evidence type="ECO:0000313" key="3">
    <source>
        <dbReference type="EMBL" id="AJK51445.1"/>
    </source>
</evidence>
<reference evidence="3 4" key="1">
    <citation type="submission" date="2013-12" db="EMBL/GenBank/DDBJ databases">
        <authorList>
            <person name="Wang R."/>
            <person name="Li Y."/>
            <person name="Zheng H."/>
            <person name="Xin J."/>
        </authorList>
    </citation>
    <scope>NUCLEOTIDE SEQUENCE [LARGE SCALE GENOMIC DNA]</scope>
    <source>
        <strain evidence="3 4">87001</strain>
    </source>
</reference>
<sequence>MQKSTSDVSEHKKQFIEPMMDKELKQFGVDKNNNHTSSVIDKSKSSSTTNSKILQIPNKKLSNSNKDSKSSGSKTGVIVGSTLGVGSIVASGAAGSWFYFKKRK</sequence>
<dbReference type="EMBL" id="CP006959">
    <property type="protein sequence ID" value="AJK51445.1"/>
    <property type="molecule type" value="Genomic_DNA"/>
</dbReference>
<evidence type="ECO:0000256" key="2">
    <source>
        <dbReference type="SAM" id="Phobius"/>
    </source>
</evidence>
<feature type="compositionally biased region" description="Low complexity" evidence="1">
    <location>
        <begin position="36"/>
        <end position="74"/>
    </location>
</feature>
<feature type="compositionally biased region" description="Basic and acidic residues" evidence="1">
    <location>
        <begin position="8"/>
        <end position="25"/>
    </location>
</feature>
<gene>
    <name evidence="3" type="ORF">MCCG_0482</name>
</gene>
<evidence type="ECO:0000313" key="4">
    <source>
        <dbReference type="Proteomes" id="UP000031910"/>
    </source>
</evidence>
<dbReference type="RefSeq" id="WP_196295807.1">
    <property type="nucleotide sequence ID" value="NZ_CP006959.1"/>
</dbReference>
<evidence type="ECO:0000256" key="1">
    <source>
        <dbReference type="SAM" id="MobiDB-lite"/>
    </source>
</evidence>